<reference evidence="2" key="1">
    <citation type="submission" date="2017-03" db="EMBL/GenBank/DDBJ databases">
        <authorList>
            <person name="Rodrigo-Torres L."/>
            <person name="Arahal R.D."/>
            <person name="Lucena T."/>
        </authorList>
    </citation>
    <scope>NUCLEOTIDE SEQUENCE [LARGE SCALE GENOMIC DNA]</scope>
    <source>
        <strain evidence="2">CECT 8370</strain>
    </source>
</reference>
<dbReference type="PROSITE" id="PS51257">
    <property type="entry name" value="PROKAR_LIPOPROTEIN"/>
    <property type="match status" value="1"/>
</dbReference>
<gene>
    <name evidence="1" type="ORF">ROG8370_02700</name>
</gene>
<evidence type="ECO:0000313" key="1">
    <source>
        <dbReference type="EMBL" id="SLN58981.1"/>
    </source>
</evidence>
<keyword evidence="2" id="KW-1185">Reference proteome</keyword>
<name>A0A1X6ZR20_9RHOB</name>
<accession>A0A1X6ZR20</accession>
<proteinExistence type="predicted"/>
<dbReference type="Proteomes" id="UP000194012">
    <property type="component" value="Unassembled WGS sequence"/>
</dbReference>
<organism evidence="1 2">
    <name type="scientific">Roseovarius gaetbuli</name>
    <dbReference type="NCBI Taxonomy" id="1356575"/>
    <lineage>
        <taxon>Bacteria</taxon>
        <taxon>Pseudomonadati</taxon>
        <taxon>Pseudomonadota</taxon>
        <taxon>Alphaproteobacteria</taxon>
        <taxon>Rhodobacterales</taxon>
        <taxon>Roseobacteraceae</taxon>
        <taxon>Roseovarius</taxon>
    </lineage>
</organism>
<protein>
    <recommendedName>
        <fullName evidence="3">Lipoprotein</fullName>
    </recommendedName>
</protein>
<sequence length="39" mass="4304">MKRQIFSLAAAGLVLAGCDTYTTQQYQSSELPPENRTLT</sequence>
<dbReference type="AlphaFoldDB" id="A0A1X6ZR20"/>
<dbReference type="EMBL" id="FWFJ01000027">
    <property type="protein sequence ID" value="SLN58981.1"/>
    <property type="molecule type" value="Genomic_DNA"/>
</dbReference>
<evidence type="ECO:0008006" key="3">
    <source>
        <dbReference type="Google" id="ProtNLM"/>
    </source>
</evidence>
<evidence type="ECO:0000313" key="2">
    <source>
        <dbReference type="Proteomes" id="UP000194012"/>
    </source>
</evidence>